<dbReference type="AlphaFoldDB" id="A0A7J5YDI7"/>
<dbReference type="GO" id="GO:0006355">
    <property type="term" value="P:regulation of DNA-templated transcription"/>
    <property type="evidence" value="ECO:0007669"/>
    <property type="project" value="TreeGrafter"/>
</dbReference>
<proteinExistence type="predicted"/>
<dbReference type="PANTHER" id="PTHR11289">
    <property type="entry name" value="BREAST CANCER TYPE 2 SUSCEPTIBILITY PROTEIN BRCA2"/>
    <property type="match status" value="1"/>
</dbReference>
<feature type="region of interest" description="Disordered" evidence="1">
    <location>
        <begin position="327"/>
        <end position="363"/>
    </location>
</feature>
<dbReference type="PANTHER" id="PTHR11289:SF0">
    <property type="entry name" value="BREAST CANCER TYPE 2 SUSCEPTIBILITY PROTEIN"/>
    <property type="match status" value="1"/>
</dbReference>
<organism evidence="2 3">
    <name type="scientific">Dissostichus mawsoni</name>
    <name type="common">Antarctic cod</name>
    <dbReference type="NCBI Taxonomy" id="36200"/>
    <lineage>
        <taxon>Eukaryota</taxon>
        <taxon>Metazoa</taxon>
        <taxon>Chordata</taxon>
        <taxon>Craniata</taxon>
        <taxon>Vertebrata</taxon>
        <taxon>Euteleostomi</taxon>
        <taxon>Actinopterygii</taxon>
        <taxon>Neopterygii</taxon>
        <taxon>Teleostei</taxon>
        <taxon>Neoteleostei</taxon>
        <taxon>Acanthomorphata</taxon>
        <taxon>Eupercaria</taxon>
        <taxon>Perciformes</taxon>
        <taxon>Notothenioidei</taxon>
        <taxon>Nototheniidae</taxon>
        <taxon>Dissostichus</taxon>
    </lineage>
</organism>
<evidence type="ECO:0000313" key="3">
    <source>
        <dbReference type="Proteomes" id="UP000518266"/>
    </source>
</evidence>
<feature type="compositionally biased region" description="Basic and acidic residues" evidence="1">
    <location>
        <begin position="339"/>
        <end position="348"/>
    </location>
</feature>
<dbReference type="InterPro" id="IPR015525">
    <property type="entry name" value="BRCA2"/>
</dbReference>
<dbReference type="GO" id="GO:0000724">
    <property type="term" value="P:double-strand break repair via homologous recombination"/>
    <property type="evidence" value="ECO:0007669"/>
    <property type="project" value="InterPro"/>
</dbReference>
<feature type="region of interest" description="Disordered" evidence="1">
    <location>
        <begin position="249"/>
        <end position="268"/>
    </location>
</feature>
<reference evidence="2 3" key="1">
    <citation type="submission" date="2020-03" db="EMBL/GenBank/DDBJ databases">
        <title>Dissostichus mawsoni Genome sequencing and assembly.</title>
        <authorList>
            <person name="Park H."/>
        </authorList>
    </citation>
    <scope>NUCLEOTIDE SEQUENCE [LARGE SCALE GENOMIC DNA]</scope>
    <source>
        <strain evidence="2">DM0001</strain>
        <tissue evidence="2">Muscle</tissue>
    </source>
</reference>
<dbReference type="EMBL" id="JAAKFY010000013">
    <property type="protein sequence ID" value="KAF3847490.1"/>
    <property type="molecule type" value="Genomic_DNA"/>
</dbReference>
<sequence length="527" mass="58116">MDLTLPSKNIYDTYKDEIWKDLGPLDPDWFESLTAQTFTNEGHFYDQDDLCANQEGNFKTPLDKSTVESQLFSTPKAFRLIRVVSPETGDDHSFTGEQGAQVLEMEDSRDLVSYSKHISESLRVQIHPDISWTSSLNTPPAEPSTLILTKSDESPCPVGVSAEQDVVFVRKLFPSLSNPSKVEVVSPKNNGIPSVAQGTVISFTTCIQDGTLAINNMTMNCNRYYIRCIMHIILIAALLSTGVVSPEAGLDPESHNSPQSSLNLSDSGWKEKLPDAIEDGDIRKTEASVLDGAEHVLSIFFRNSSSALRKVKSERIKRKQIIPTREHGCCSTDISSTNDKQRTADQEPGRLPSSPPVKTGDVGITQWSPLSLSEIPPSTVEASCYDSTPATQVGNIILTEQLRSHSGQLVRPLLKLTDSGFTKKKRTFIYTIGTSKPQVHGEGKRTQKIDSSPVIPDYGNKVNVTQSGKSQDEAYYCSMGKNEMQKWGNLAEDILPPSVHAKVQDLDMSQLCKEFAKDFSQSSNPHN</sequence>
<dbReference type="Proteomes" id="UP000518266">
    <property type="component" value="Unassembled WGS sequence"/>
</dbReference>
<gene>
    <name evidence="2" type="ORF">F7725_020518</name>
</gene>
<accession>A0A7J5YDI7</accession>
<dbReference type="OrthoDB" id="8924488at2759"/>
<protein>
    <submittedName>
        <fullName evidence="2">Uncharacterized protein</fullName>
    </submittedName>
</protein>
<dbReference type="GO" id="GO:0005634">
    <property type="term" value="C:nucleus"/>
    <property type="evidence" value="ECO:0007669"/>
    <property type="project" value="TreeGrafter"/>
</dbReference>
<evidence type="ECO:0000256" key="1">
    <source>
        <dbReference type="SAM" id="MobiDB-lite"/>
    </source>
</evidence>
<evidence type="ECO:0000313" key="2">
    <source>
        <dbReference type="EMBL" id="KAF3847490.1"/>
    </source>
</evidence>
<keyword evidence="3" id="KW-1185">Reference proteome</keyword>
<name>A0A7J5YDI7_DISMA</name>
<feature type="compositionally biased region" description="Polar residues" evidence="1">
    <location>
        <begin position="255"/>
        <end position="266"/>
    </location>
</feature>
<comment type="caution">
    <text evidence="2">The sequence shown here is derived from an EMBL/GenBank/DDBJ whole genome shotgun (WGS) entry which is preliminary data.</text>
</comment>